<evidence type="ECO:0000256" key="1">
    <source>
        <dbReference type="ARBA" id="ARBA00001946"/>
    </source>
</evidence>
<keyword evidence="9" id="KW-0460">Magnesium</keyword>
<protein>
    <submittedName>
        <fullName evidence="14">tRNA nucleotidyltransferase</fullName>
    </submittedName>
</protein>
<evidence type="ECO:0000256" key="6">
    <source>
        <dbReference type="ARBA" id="ARBA00022741"/>
    </source>
</evidence>
<dbReference type="Proteomes" id="UP001317742">
    <property type="component" value="Chromosome"/>
</dbReference>
<gene>
    <name evidence="14" type="ORF">SYK_04930</name>
</gene>
<reference evidence="14 15" key="1">
    <citation type="submission" date="2022-08" db="EMBL/GenBank/DDBJ databases">
        <title>Genome Sequence of the sulphate-reducing bacterium, Pseudodesulfovibrio sp. SYK.</title>
        <authorList>
            <person name="Kondo R."/>
            <person name="Kataoka T."/>
        </authorList>
    </citation>
    <scope>NUCLEOTIDE SEQUENCE [LARGE SCALE GENOMIC DNA]</scope>
    <source>
        <strain evidence="14 15">SYK</strain>
    </source>
</reference>
<evidence type="ECO:0000259" key="12">
    <source>
        <dbReference type="Pfam" id="PF01743"/>
    </source>
</evidence>
<keyword evidence="5" id="KW-0479">Metal-binding</keyword>
<dbReference type="Gene3D" id="1.10.3090.10">
    <property type="entry name" value="cca-adding enzyme, domain 2"/>
    <property type="match status" value="1"/>
</dbReference>
<keyword evidence="10 11" id="KW-0694">RNA-binding</keyword>
<dbReference type="Gene3D" id="3.30.460.10">
    <property type="entry name" value="Beta Polymerase, domain 2"/>
    <property type="match status" value="2"/>
</dbReference>
<keyword evidence="2 11" id="KW-0808">Transferase</keyword>
<proteinExistence type="inferred from homology"/>
<organism evidence="14 15">
    <name type="scientific">Pseudodesulfovibrio nedwellii</name>
    <dbReference type="NCBI Taxonomy" id="2973072"/>
    <lineage>
        <taxon>Bacteria</taxon>
        <taxon>Pseudomonadati</taxon>
        <taxon>Thermodesulfobacteriota</taxon>
        <taxon>Desulfovibrionia</taxon>
        <taxon>Desulfovibrionales</taxon>
        <taxon>Desulfovibrionaceae</taxon>
    </lineage>
</organism>
<keyword evidence="6" id="KW-0547">Nucleotide-binding</keyword>
<keyword evidence="3" id="KW-0819">tRNA processing</keyword>
<evidence type="ECO:0000256" key="7">
    <source>
        <dbReference type="ARBA" id="ARBA00022800"/>
    </source>
</evidence>
<dbReference type="SUPFAM" id="SSF81301">
    <property type="entry name" value="Nucleotidyltransferase"/>
    <property type="match status" value="1"/>
</dbReference>
<dbReference type="InterPro" id="IPR050124">
    <property type="entry name" value="tRNA_CCA-adding_enzyme"/>
</dbReference>
<evidence type="ECO:0000259" key="13">
    <source>
        <dbReference type="Pfam" id="PF12627"/>
    </source>
</evidence>
<evidence type="ECO:0000256" key="11">
    <source>
        <dbReference type="RuleBase" id="RU003953"/>
    </source>
</evidence>
<evidence type="ECO:0000256" key="5">
    <source>
        <dbReference type="ARBA" id="ARBA00022723"/>
    </source>
</evidence>
<dbReference type="Pfam" id="PF12627">
    <property type="entry name" value="PolyA_pol_RNAbd"/>
    <property type="match status" value="1"/>
</dbReference>
<accession>A0ABN6S220</accession>
<comment type="similarity">
    <text evidence="11">Belongs to the tRNA nucleotidyltransferase/poly(A) polymerase family.</text>
</comment>
<evidence type="ECO:0000256" key="2">
    <source>
        <dbReference type="ARBA" id="ARBA00022679"/>
    </source>
</evidence>
<keyword evidence="7" id="KW-0692">RNA repair</keyword>
<sequence length="383" mass="43215">MWNHELPYAIVSVMRIYLAGGAVRDLLLGRTIHDRDYLVMDATRDEFMKAFPAANEVGLAFPVFILDRTEFSFPRATPLSKELKSRDLTVNAQLLNEDGELICHPKGLKDLHDKILRPASEQAFYTDPLRVFRAARFWAQLPEFTPHDELKETMRAVAKSDQLTSLAPDRIGQEVYKMLAAPAPGNFLRLLSETDCLSPWFDELHNASTIPAGPTPYHDTHVLEHICRTMDSLAGNTTAVWMGLCHDLGKTLTSKEKLPSHHGHDHAGIPLAKTLARRVRLSNRLKTAGIKAAQWHMIAARYDELRSGTKVDLLMDAHLSGVLAPLFELVRVDQDKDFRSHALRNLTTILAVKLRPEDRNLGAKSGEKLRYLRAQTLAQRLRK</sequence>
<evidence type="ECO:0000313" key="15">
    <source>
        <dbReference type="Proteomes" id="UP001317742"/>
    </source>
</evidence>
<dbReference type="InterPro" id="IPR002646">
    <property type="entry name" value="PolA_pol_head_dom"/>
</dbReference>
<evidence type="ECO:0000313" key="14">
    <source>
        <dbReference type="EMBL" id="BDQ36133.1"/>
    </source>
</evidence>
<keyword evidence="15" id="KW-1185">Reference proteome</keyword>
<evidence type="ECO:0000256" key="9">
    <source>
        <dbReference type="ARBA" id="ARBA00022842"/>
    </source>
</evidence>
<dbReference type="PANTHER" id="PTHR47545:SF1">
    <property type="entry name" value="MULTIFUNCTIONAL CCA PROTEIN"/>
    <property type="match status" value="1"/>
</dbReference>
<name>A0ABN6S220_9BACT</name>
<keyword evidence="8" id="KW-0067">ATP-binding</keyword>
<dbReference type="SUPFAM" id="SSF81891">
    <property type="entry name" value="Poly A polymerase C-terminal region-like"/>
    <property type="match status" value="1"/>
</dbReference>
<dbReference type="Pfam" id="PF01743">
    <property type="entry name" value="PolyA_pol"/>
    <property type="match status" value="1"/>
</dbReference>
<evidence type="ECO:0000256" key="10">
    <source>
        <dbReference type="ARBA" id="ARBA00022884"/>
    </source>
</evidence>
<evidence type="ECO:0000256" key="3">
    <source>
        <dbReference type="ARBA" id="ARBA00022694"/>
    </source>
</evidence>
<dbReference type="EMBL" id="AP026709">
    <property type="protein sequence ID" value="BDQ36133.1"/>
    <property type="molecule type" value="Genomic_DNA"/>
</dbReference>
<dbReference type="PANTHER" id="PTHR47545">
    <property type="entry name" value="MULTIFUNCTIONAL CCA PROTEIN"/>
    <property type="match status" value="1"/>
</dbReference>
<comment type="cofactor">
    <cofactor evidence="1">
        <name>Mg(2+)</name>
        <dbReference type="ChEBI" id="CHEBI:18420"/>
    </cofactor>
</comment>
<evidence type="ECO:0000256" key="8">
    <source>
        <dbReference type="ARBA" id="ARBA00022840"/>
    </source>
</evidence>
<dbReference type="InterPro" id="IPR032828">
    <property type="entry name" value="PolyA_RNA-bd"/>
</dbReference>
<feature type="domain" description="tRNA nucleotidyltransferase/poly(A) polymerase RNA and SrmB- binding" evidence="13">
    <location>
        <begin position="144"/>
        <end position="206"/>
    </location>
</feature>
<keyword evidence="4" id="KW-0548">Nucleotidyltransferase</keyword>
<dbReference type="InterPro" id="IPR043519">
    <property type="entry name" value="NT_sf"/>
</dbReference>
<evidence type="ECO:0000256" key="4">
    <source>
        <dbReference type="ARBA" id="ARBA00022695"/>
    </source>
</evidence>
<feature type="domain" description="Poly A polymerase head" evidence="12">
    <location>
        <begin position="16"/>
        <end position="55"/>
    </location>
</feature>